<evidence type="ECO:0000313" key="2">
    <source>
        <dbReference type="Proteomes" id="UP000188276"/>
    </source>
</evidence>
<dbReference type="OrthoDB" id="9763101at2"/>
<organism evidence="1 2">
    <name type="scientific">Vibrio ruber (strain DSM 16370 / JCM 11486 / BCRC 17186 / CECT 7878 / LMG 23124 / VR1)</name>
    <dbReference type="NCBI Taxonomy" id="1123498"/>
    <lineage>
        <taxon>Bacteria</taxon>
        <taxon>Pseudomonadati</taxon>
        <taxon>Pseudomonadota</taxon>
        <taxon>Gammaproteobacteria</taxon>
        <taxon>Vibrionales</taxon>
        <taxon>Vibrionaceae</taxon>
        <taxon>Vibrio</taxon>
    </lineage>
</organism>
<dbReference type="STRING" id="1123498.VR7878_00202"/>
<dbReference type="Proteomes" id="UP000188276">
    <property type="component" value="Unassembled WGS sequence"/>
</dbReference>
<sequence length="550" mass="62693">MIELRPTPSAEDVQTSSGFPHLSGVSLKPCHYQAIVAEKPLVGFFEIHAENYLSAGGPSRYYLEKIREHYPITVHGVGLSIGGESPLNREHLKKVAQLVEWIEPLVFSEHLAWSSHFNHFFNDLLPLPYTEKTLRQVCAHIDQIQELLKRPMLLENPSTYLRFKTTTMTELEFITAIIERTGCQLLLDVNNVAVSCFNHQQDPYQYIDQFPGQAVRQIHLAGYAVDHNETIPLRIDSHDRAVTEDVWQLYQYTLQQWGDKPTLIEWDGQLPEFAELQQQAAMADQIRTRIQRHFQSESGADHATAISQSILMQSDDVLPQIDAASTAEKQARFAVYRNNVYHSLTEALAEIYPVCKQVVGEDFFTMLARHFIQRHPPTSPVLSEYGADFAEFSGSIPQLSSLPYFAELARLEYQLLQLTHAADMPVLSVTDIQQHLAECADPTQSVWQLAESCLLWQPSCAVGQIYQAHQPDSTLMIQDIQWDKSEYLLLTKREHYGVFYSLSADEYHLLQRLQQGATLEQASQNIAPEHFPELFSTLLQKPIIRAILPQ</sequence>
<dbReference type="InterPro" id="IPR044922">
    <property type="entry name" value="DUF2063_N_sf"/>
</dbReference>
<dbReference type="Pfam" id="PF05114">
    <property type="entry name" value="MbnB_TglH_ChrH"/>
    <property type="match status" value="1"/>
</dbReference>
<dbReference type="RefSeq" id="WP_077332593.1">
    <property type="nucleotide sequence ID" value="NZ_FULE01000005.1"/>
</dbReference>
<keyword evidence="2" id="KW-1185">Reference proteome</keyword>
<dbReference type="PANTHER" id="PTHR42194:SF1">
    <property type="entry name" value="UPF0276 PROTEIN HI_1600"/>
    <property type="match status" value="1"/>
</dbReference>
<proteinExistence type="predicted"/>
<dbReference type="PANTHER" id="PTHR42194">
    <property type="entry name" value="UPF0276 PROTEIN HI_1600"/>
    <property type="match status" value="1"/>
</dbReference>
<dbReference type="InterPro" id="IPR007801">
    <property type="entry name" value="MbnB/TglH/ChrH"/>
</dbReference>
<dbReference type="NCBIfam" id="NF003818">
    <property type="entry name" value="PRK05409.1"/>
    <property type="match status" value="1"/>
</dbReference>
<dbReference type="Gene3D" id="3.20.20.150">
    <property type="entry name" value="Divalent-metal-dependent TIM barrel enzymes"/>
    <property type="match status" value="1"/>
</dbReference>
<accession>A0A1R4L9W4</accession>
<dbReference type="Gene3D" id="1.10.150.690">
    <property type="entry name" value="DUF2063"/>
    <property type="match status" value="1"/>
</dbReference>
<protein>
    <submittedName>
        <fullName evidence="1">Uncharacterized protein</fullName>
    </submittedName>
</protein>
<dbReference type="EMBL" id="FULE01000005">
    <property type="protein sequence ID" value="SJN53153.1"/>
    <property type="molecule type" value="Genomic_DNA"/>
</dbReference>
<dbReference type="AlphaFoldDB" id="A0A1R4L9W4"/>
<reference evidence="2" key="1">
    <citation type="submission" date="2017-02" db="EMBL/GenBank/DDBJ databases">
        <authorList>
            <person name="Rodrigo-Torres L."/>
            <person name="Arahal R.D."/>
            <person name="Lucena T."/>
        </authorList>
    </citation>
    <scope>NUCLEOTIDE SEQUENCE [LARGE SCALE GENOMIC DNA]</scope>
    <source>
        <strain evidence="2">CECT 7878</strain>
    </source>
</reference>
<evidence type="ECO:0000313" key="1">
    <source>
        <dbReference type="EMBL" id="SJN53153.1"/>
    </source>
</evidence>
<gene>
    <name evidence="1" type="ORF">VR7878_00202</name>
</gene>
<name>A0A1R4L9W4_VIBR1</name>